<protein>
    <submittedName>
        <fullName evidence="2">Uncharacterized protein</fullName>
    </submittedName>
</protein>
<evidence type="ECO:0000313" key="2">
    <source>
        <dbReference type="EMBL" id="KAJ9599767.1"/>
    </source>
</evidence>
<keyword evidence="3" id="KW-1185">Reference proteome</keyword>
<reference evidence="2" key="1">
    <citation type="journal article" date="2023" name="IScience">
        <title>Live-bearing cockroach genome reveals convergent evolutionary mechanisms linked to viviparity in insects and beyond.</title>
        <authorList>
            <person name="Fouks B."/>
            <person name="Harrison M.C."/>
            <person name="Mikhailova A.A."/>
            <person name="Marchal E."/>
            <person name="English S."/>
            <person name="Carruthers M."/>
            <person name="Jennings E.C."/>
            <person name="Chiamaka E.L."/>
            <person name="Frigard R.A."/>
            <person name="Pippel M."/>
            <person name="Attardo G.M."/>
            <person name="Benoit J.B."/>
            <person name="Bornberg-Bauer E."/>
            <person name="Tobe S.S."/>
        </authorList>
    </citation>
    <scope>NUCLEOTIDE SEQUENCE</scope>
    <source>
        <strain evidence="2">Stay&amp;Tobe</strain>
    </source>
</reference>
<organism evidence="2 3">
    <name type="scientific">Diploptera punctata</name>
    <name type="common">Pacific beetle cockroach</name>
    <dbReference type="NCBI Taxonomy" id="6984"/>
    <lineage>
        <taxon>Eukaryota</taxon>
        <taxon>Metazoa</taxon>
        <taxon>Ecdysozoa</taxon>
        <taxon>Arthropoda</taxon>
        <taxon>Hexapoda</taxon>
        <taxon>Insecta</taxon>
        <taxon>Pterygota</taxon>
        <taxon>Neoptera</taxon>
        <taxon>Polyneoptera</taxon>
        <taxon>Dictyoptera</taxon>
        <taxon>Blattodea</taxon>
        <taxon>Blaberoidea</taxon>
        <taxon>Blaberidae</taxon>
        <taxon>Diplopterinae</taxon>
        <taxon>Diploptera</taxon>
    </lineage>
</organism>
<dbReference type="AlphaFoldDB" id="A0AAD8AIQ3"/>
<evidence type="ECO:0000313" key="3">
    <source>
        <dbReference type="Proteomes" id="UP001233999"/>
    </source>
</evidence>
<dbReference type="Proteomes" id="UP001233999">
    <property type="component" value="Unassembled WGS sequence"/>
</dbReference>
<dbReference type="EMBL" id="JASPKZ010000532">
    <property type="protein sequence ID" value="KAJ9599767.1"/>
    <property type="molecule type" value="Genomic_DNA"/>
</dbReference>
<keyword evidence="1" id="KW-1133">Transmembrane helix</keyword>
<keyword evidence="1" id="KW-0812">Transmembrane</keyword>
<proteinExistence type="predicted"/>
<feature type="non-terminal residue" evidence="2">
    <location>
        <position position="1"/>
    </location>
</feature>
<gene>
    <name evidence="2" type="ORF">L9F63_026382</name>
</gene>
<accession>A0AAD8AIQ3</accession>
<sequence length="93" mass="10431">TSLSTDVMSIRITTTSSLCWNSNLMPNMLYINVKIAIWNLLAWLNWTASRRVVVAVTVVAVRICIFILAYVNFFPIACAAIADFSSSIFSFFD</sequence>
<reference evidence="2" key="2">
    <citation type="submission" date="2023-05" db="EMBL/GenBank/DDBJ databases">
        <authorList>
            <person name="Fouks B."/>
        </authorList>
    </citation>
    <scope>NUCLEOTIDE SEQUENCE</scope>
    <source>
        <strain evidence="2">Stay&amp;Tobe</strain>
        <tissue evidence="2">Testes</tissue>
    </source>
</reference>
<evidence type="ECO:0000256" key="1">
    <source>
        <dbReference type="SAM" id="Phobius"/>
    </source>
</evidence>
<keyword evidence="1" id="KW-0472">Membrane</keyword>
<feature type="transmembrane region" description="Helical" evidence="1">
    <location>
        <begin position="28"/>
        <end position="46"/>
    </location>
</feature>
<feature type="transmembrane region" description="Helical" evidence="1">
    <location>
        <begin position="53"/>
        <end position="82"/>
    </location>
</feature>
<feature type="non-terminal residue" evidence="2">
    <location>
        <position position="93"/>
    </location>
</feature>
<comment type="caution">
    <text evidence="2">The sequence shown here is derived from an EMBL/GenBank/DDBJ whole genome shotgun (WGS) entry which is preliminary data.</text>
</comment>
<name>A0AAD8AIQ3_DIPPU</name>